<evidence type="ECO:0000259" key="8">
    <source>
        <dbReference type="Pfam" id="PF07559"/>
    </source>
</evidence>
<dbReference type="HOGENOM" id="CLU_013687_2_4_10"/>
<evidence type="ECO:0000313" key="10">
    <source>
        <dbReference type="EMBL" id="AFN75368.1"/>
    </source>
</evidence>
<comment type="function">
    <text evidence="5">A flexible structure which links the flagellar filament to the drive apparatus in the basal body.</text>
</comment>
<evidence type="ECO:0000256" key="2">
    <source>
        <dbReference type="ARBA" id="ARBA00009677"/>
    </source>
</evidence>
<evidence type="ECO:0000259" key="6">
    <source>
        <dbReference type="Pfam" id="PF00460"/>
    </source>
</evidence>
<dbReference type="GO" id="GO:0071978">
    <property type="term" value="P:bacterial-type flagellum-dependent swarming motility"/>
    <property type="evidence" value="ECO:0007669"/>
    <property type="project" value="TreeGrafter"/>
</dbReference>
<comment type="subcellular location">
    <subcellularLocation>
        <location evidence="1 5">Bacterial flagellum basal body</location>
    </subcellularLocation>
</comment>
<dbReference type="Proteomes" id="UP000009011">
    <property type="component" value="Chromosome"/>
</dbReference>
<dbReference type="GO" id="GO:0009424">
    <property type="term" value="C:bacterial-type flagellum hook"/>
    <property type="evidence" value="ECO:0007669"/>
    <property type="project" value="TreeGrafter"/>
</dbReference>
<dbReference type="Pfam" id="PF07559">
    <property type="entry name" value="FlgE_D2"/>
    <property type="match status" value="1"/>
</dbReference>
<dbReference type="eggNOG" id="COG1749">
    <property type="taxonomic scope" value="Bacteria"/>
</dbReference>
<accession>I7A2C9</accession>
<dbReference type="PATRIC" id="fig|1191523.3.peg.2262"/>
<evidence type="ECO:0000259" key="7">
    <source>
        <dbReference type="Pfam" id="PF06429"/>
    </source>
</evidence>
<dbReference type="InterPro" id="IPR011491">
    <property type="entry name" value="FlgE_D2"/>
</dbReference>
<dbReference type="GO" id="GO:0009425">
    <property type="term" value="C:bacterial-type flagellum basal body"/>
    <property type="evidence" value="ECO:0007669"/>
    <property type="project" value="UniProtKB-SubCell"/>
</dbReference>
<dbReference type="NCBIfam" id="TIGR03506">
    <property type="entry name" value="FlgEFG_subfam"/>
    <property type="match status" value="2"/>
</dbReference>
<dbReference type="EMBL" id="CP003557">
    <property type="protein sequence ID" value="AFN75368.1"/>
    <property type="molecule type" value="Genomic_DNA"/>
</dbReference>
<gene>
    <name evidence="10" type="ordered locus">MROS_2138</name>
</gene>
<evidence type="ECO:0000256" key="5">
    <source>
        <dbReference type="RuleBase" id="RU362116"/>
    </source>
</evidence>
<organism evidence="10 11">
    <name type="scientific">Melioribacter roseus (strain DSM 23840 / JCM 17771 / VKM B-2668 / P3M-2)</name>
    <dbReference type="NCBI Taxonomy" id="1191523"/>
    <lineage>
        <taxon>Bacteria</taxon>
        <taxon>Pseudomonadati</taxon>
        <taxon>Ignavibacteriota</taxon>
        <taxon>Ignavibacteria</taxon>
        <taxon>Ignavibacteriales</taxon>
        <taxon>Melioribacteraceae</taxon>
        <taxon>Melioribacter</taxon>
    </lineage>
</organism>
<sequence length="558" mass="59975">MALLNSLFAGVSGLRNHQSMMDVIGNNISNVNTIGFKGSRVTFSDTFNQFVKSGTNPTSTSGGTNSFQIGLGMKINSIDRNWNQGTFERTGITTDLALQGQGLFILKSNGQQFYSRAGAFIFDADGKLVNPQNGAVVQGKIANGLGEIPAGTTLQDIVIDKNLRLPAVKTTKVSWGGNLQSSSTTIRTDIVELVGNLKKETPTSTQYFPGPADTDWSVSTIYNKDGKEYQLWNRYEQDTSGNWTYYYEIRDDAGNPLGTPITGNQALTFDALTGVCTNDQIIIQDATEKIDYKLNFSSLSNLIADSNVVTRIDKAEVPEPVLGAVTIFDSLGNPHTLSVKFEHVDNNRWSWSVSIPTTSGSLSPNAYGEIYFDPNGQIQSVWQAGSQVTSSPPIPKVTFTPASGAEAQIVDIDFGSGTAGVTQTNLTSQIAALSQNGSASAALSNLNIDQYGNIIGIFSNGNSRKLAQIMVATFKNLNALVSVGDNMYNVAANSGDPRIDTPGENSVTTIQSGALEQSNVDLSEEFTKMIISQRGFQANARVITTADNLLQEITNLIR</sequence>
<dbReference type="SUPFAM" id="SSF117143">
    <property type="entry name" value="Flagellar hook protein flgE"/>
    <property type="match status" value="2"/>
</dbReference>
<dbReference type="Pfam" id="PF22692">
    <property type="entry name" value="LlgE_F_G_D1"/>
    <property type="match status" value="1"/>
</dbReference>
<keyword evidence="10" id="KW-0282">Flagellum</keyword>
<keyword evidence="10" id="KW-0969">Cilium</keyword>
<dbReference type="PANTHER" id="PTHR30435:SF1">
    <property type="entry name" value="FLAGELLAR HOOK PROTEIN FLGE"/>
    <property type="match status" value="1"/>
</dbReference>
<dbReference type="Pfam" id="PF00460">
    <property type="entry name" value="Flg_bb_rod"/>
    <property type="match status" value="1"/>
</dbReference>
<keyword evidence="10" id="KW-0966">Cell projection</keyword>
<keyword evidence="4 5" id="KW-0975">Bacterial flagellum</keyword>
<dbReference type="OrthoDB" id="9804559at2"/>
<dbReference type="InterPro" id="IPR037058">
    <property type="entry name" value="Falgellar_hook_FlgE_sf"/>
</dbReference>
<evidence type="ECO:0000313" key="11">
    <source>
        <dbReference type="Proteomes" id="UP000009011"/>
    </source>
</evidence>
<feature type="domain" description="Flagellar basal-body/hook protein C-terminal" evidence="7">
    <location>
        <begin position="511"/>
        <end position="556"/>
    </location>
</feature>
<proteinExistence type="inferred from homology"/>
<feature type="domain" description="Flagellar hook protein FlgE D2" evidence="8">
    <location>
        <begin position="324"/>
        <end position="437"/>
    </location>
</feature>
<name>I7A2C9_MELRP</name>
<dbReference type="InterPro" id="IPR010930">
    <property type="entry name" value="Flg_bb/hook_C_dom"/>
</dbReference>
<reference evidence="10 11" key="1">
    <citation type="journal article" date="2013" name="PLoS ONE">
        <title>Genomic analysis of Melioribacter roseus, facultatively anaerobic organotrophic bacterium representing a novel deep lineage within Bacteriodetes/Chlorobi group.</title>
        <authorList>
            <person name="Kadnikov V.V."/>
            <person name="Mardanov A.V."/>
            <person name="Podosokorskaya O.A."/>
            <person name="Gavrilov S.N."/>
            <person name="Kublanov I.V."/>
            <person name="Beletsky A.V."/>
            <person name="Bonch-Osmolovskaya E.A."/>
            <person name="Ravin N.V."/>
        </authorList>
    </citation>
    <scope>NUCLEOTIDE SEQUENCE [LARGE SCALE GENOMIC DNA]</scope>
    <source>
        <strain evidence="11">JCM 17771 / P3M-2</strain>
    </source>
</reference>
<evidence type="ECO:0000256" key="4">
    <source>
        <dbReference type="ARBA" id="ARBA00023143"/>
    </source>
</evidence>
<dbReference type="Pfam" id="PF06429">
    <property type="entry name" value="Flg_bbr_C"/>
    <property type="match status" value="1"/>
</dbReference>
<dbReference type="InterPro" id="IPR001444">
    <property type="entry name" value="Flag_bb_rod_N"/>
</dbReference>
<dbReference type="GO" id="GO:0005829">
    <property type="term" value="C:cytosol"/>
    <property type="evidence" value="ECO:0007669"/>
    <property type="project" value="TreeGrafter"/>
</dbReference>
<feature type="domain" description="Flagellar basal body rod protein N-terminal" evidence="6">
    <location>
        <begin position="10"/>
        <end position="37"/>
    </location>
</feature>
<dbReference type="InterPro" id="IPR053967">
    <property type="entry name" value="LlgE_F_G-like_D1"/>
</dbReference>
<keyword evidence="11" id="KW-1185">Reference proteome</keyword>
<dbReference type="AlphaFoldDB" id="I7A2C9"/>
<dbReference type="Gene3D" id="2.60.98.20">
    <property type="entry name" value="Flagellar hook protein FlgE"/>
    <property type="match status" value="1"/>
</dbReference>
<dbReference type="PANTHER" id="PTHR30435">
    <property type="entry name" value="FLAGELLAR PROTEIN"/>
    <property type="match status" value="1"/>
</dbReference>
<dbReference type="KEGG" id="mro:MROS_2138"/>
<evidence type="ECO:0000256" key="3">
    <source>
        <dbReference type="ARBA" id="ARBA00019015"/>
    </source>
</evidence>
<dbReference type="RefSeq" id="WP_014856800.1">
    <property type="nucleotide sequence ID" value="NC_018178.1"/>
</dbReference>
<protein>
    <recommendedName>
        <fullName evidence="3 5">Flagellar hook protein FlgE</fullName>
    </recommendedName>
</protein>
<evidence type="ECO:0000259" key="9">
    <source>
        <dbReference type="Pfam" id="PF22692"/>
    </source>
</evidence>
<evidence type="ECO:0000256" key="1">
    <source>
        <dbReference type="ARBA" id="ARBA00004117"/>
    </source>
</evidence>
<feature type="domain" description="Flagellar hook protein FlgE/F/G-like D1" evidence="9">
    <location>
        <begin position="97"/>
        <end position="161"/>
    </location>
</feature>
<comment type="similarity">
    <text evidence="2 5">Belongs to the flagella basal body rod proteins family.</text>
</comment>
<dbReference type="InterPro" id="IPR037925">
    <property type="entry name" value="FlgE/F/G-like"/>
</dbReference>
<dbReference type="InterPro" id="IPR020013">
    <property type="entry name" value="Flagellar_FlgE/F/G"/>
</dbReference>
<dbReference type="STRING" id="1191523.MROS_2138"/>